<dbReference type="AlphaFoldDB" id="A0A067KHE5"/>
<protein>
    <submittedName>
        <fullName evidence="1">Uncharacterized protein</fullName>
    </submittedName>
</protein>
<gene>
    <name evidence="1" type="ORF">JCGZ_15283</name>
</gene>
<accession>A0A067KHE5</accession>
<keyword evidence="2" id="KW-1185">Reference proteome</keyword>
<organism evidence="1 2">
    <name type="scientific">Jatropha curcas</name>
    <name type="common">Barbados nut</name>
    <dbReference type="NCBI Taxonomy" id="180498"/>
    <lineage>
        <taxon>Eukaryota</taxon>
        <taxon>Viridiplantae</taxon>
        <taxon>Streptophyta</taxon>
        <taxon>Embryophyta</taxon>
        <taxon>Tracheophyta</taxon>
        <taxon>Spermatophyta</taxon>
        <taxon>Magnoliopsida</taxon>
        <taxon>eudicotyledons</taxon>
        <taxon>Gunneridae</taxon>
        <taxon>Pentapetalae</taxon>
        <taxon>rosids</taxon>
        <taxon>fabids</taxon>
        <taxon>Malpighiales</taxon>
        <taxon>Euphorbiaceae</taxon>
        <taxon>Crotonoideae</taxon>
        <taxon>Jatropheae</taxon>
        <taxon>Jatropha</taxon>
    </lineage>
</organism>
<dbReference type="EMBL" id="KK914605">
    <property type="protein sequence ID" value="KDP31680.1"/>
    <property type="molecule type" value="Genomic_DNA"/>
</dbReference>
<reference evidence="1 2" key="1">
    <citation type="journal article" date="2014" name="PLoS ONE">
        <title>Global Analysis of Gene Expression Profiles in Physic Nut (Jatropha curcas L.) Seedlings Exposed to Salt Stress.</title>
        <authorList>
            <person name="Zhang L."/>
            <person name="Zhang C."/>
            <person name="Wu P."/>
            <person name="Chen Y."/>
            <person name="Li M."/>
            <person name="Jiang H."/>
            <person name="Wu G."/>
        </authorList>
    </citation>
    <scope>NUCLEOTIDE SEQUENCE [LARGE SCALE GENOMIC DNA]</scope>
    <source>
        <strain evidence="2">cv. GZQX0401</strain>
        <tissue evidence="1">Young leaves</tissue>
    </source>
</reference>
<proteinExistence type="predicted"/>
<sequence>MVRTSSSDSVSYSDLVEMTDGSVNDTGFSAAQLRAITKIIATTFAQKRAQNQVPPTSSNQPVVEEQEILEPTSGNQASAGNAAPVDNDLIKQLAELKDKVEKMSIAKEKDPVTNFHVAEYILKPTSSTSAKTFKHNLFEGDNVLRSHLSTTKKRSIATDFCDRHIRVAILRPICDF</sequence>
<name>A0A067KHE5_JATCU</name>
<dbReference type="Proteomes" id="UP000027138">
    <property type="component" value="Unassembled WGS sequence"/>
</dbReference>
<evidence type="ECO:0000313" key="2">
    <source>
        <dbReference type="Proteomes" id="UP000027138"/>
    </source>
</evidence>
<evidence type="ECO:0000313" key="1">
    <source>
        <dbReference type="EMBL" id="KDP31680.1"/>
    </source>
</evidence>